<reference evidence="3 4" key="1">
    <citation type="submission" date="2021-06" db="EMBL/GenBank/DDBJ databases">
        <title>Complete genome of Haloferula helveola possessing various polysaccharide degrading enzymes.</title>
        <authorList>
            <person name="Takami H."/>
            <person name="Huang C."/>
            <person name="Hamasaki K."/>
        </authorList>
    </citation>
    <scope>NUCLEOTIDE SEQUENCE [LARGE SCALE GENOMIC DNA]</scope>
    <source>
        <strain evidence="3 4">CN-1</strain>
    </source>
</reference>
<feature type="signal peptide" evidence="2">
    <location>
        <begin position="1"/>
        <end position="17"/>
    </location>
</feature>
<keyword evidence="1" id="KW-0175">Coiled coil</keyword>
<protein>
    <submittedName>
        <fullName evidence="3">Uncharacterized protein</fullName>
    </submittedName>
</protein>
<evidence type="ECO:0000313" key="4">
    <source>
        <dbReference type="Proteomes" id="UP001374893"/>
    </source>
</evidence>
<evidence type="ECO:0000256" key="1">
    <source>
        <dbReference type="SAM" id="Coils"/>
    </source>
</evidence>
<accession>A0ABM7REM8</accession>
<sequence length="166" mass="18339">MHALFCLLIGLTPLARASGALPEIPRSDRVLSLDEVKNYWINTLCRAPLPAKGNGLHPEQQQRRVAAEQQILDRIRQIREGKHDTAAQLARLAHNADAYDKLGDAAAAGETEARLFALREHLAKLAKLEAERALAEKLDEELDRIDSLEAEISSLKSQINSLSCES</sequence>
<name>A0ABM7REM8_9BACT</name>
<evidence type="ECO:0000256" key="2">
    <source>
        <dbReference type="SAM" id="SignalP"/>
    </source>
</evidence>
<feature type="coiled-coil region" evidence="1">
    <location>
        <begin position="118"/>
        <end position="165"/>
    </location>
</feature>
<proteinExistence type="predicted"/>
<organism evidence="3 4">
    <name type="scientific">Haloferula helveola</name>
    <dbReference type="NCBI Taxonomy" id="490095"/>
    <lineage>
        <taxon>Bacteria</taxon>
        <taxon>Pseudomonadati</taxon>
        <taxon>Verrucomicrobiota</taxon>
        <taxon>Verrucomicrobiia</taxon>
        <taxon>Verrucomicrobiales</taxon>
        <taxon>Verrucomicrobiaceae</taxon>
        <taxon>Haloferula</taxon>
    </lineage>
</organism>
<feature type="chain" id="PRO_5047042031" evidence="2">
    <location>
        <begin position="18"/>
        <end position="166"/>
    </location>
</feature>
<dbReference type="RefSeq" id="WP_338684739.1">
    <property type="nucleotide sequence ID" value="NZ_AP024702.1"/>
</dbReference>
<gene>
    <name evidence="3" type="ORF">HAHE_23910</name>
</gene>
<keyword evidence="4" id="KW-1185">Reference proteome</keyword>
<dbReference type="EMBL" id="AP024702">
    <property type="protein sequence ID" value="BCX48483.1"/>
    <property type="molecule type" value="Genomic_DNA"/>
</dbReference>
<keyword evidence="2" id="KW-0732">Signal</keyword>
<dbReference type="Proteomes" id="UP001374893">
    <property type="component" value="Chromosome"/>
</dbReference>
<evidence type="ECO:0000313" key="3">
    <source>
        <dbReference type="EMBL" id="BCX48483.1"/>
    </source>
</evidence>